<dbReference type="PANTHER" id="PTHR34698">
    <property type="entry name" value="5-OXOPROLINASE SUBUNIT B"/>
    <property type="match status" value="1"/>
</dbReference>
<evidence type="ECO:0000259" key="4">
    <source>
        <dbReference type="SMART" id="SM00796"/>
    </source>
</evidence>
<dbReference type="PANTHER" id="PTHR34698:SF2">
    <property type="entry name" value="5-OXOPROLINASE SUBUNIT B"/>
    <property type="match status" value="1"/>
</dbReference>
<dbReference type="SUPFAM" id="SSF160467">
    <property type="entry name" value="PH0987 N-terminal domain-like"/>
    <property type="match status" value="1"/>
</dbReference>
<keyword evidence="3" id="KW-0067">ATP-binding</keyword>
<dbReference type="Gene3D" id="2.40.100.10">
    <property type="entry name" value="Cyclophilin-like"/>
    <property type="match status" value="1"/>
</dbReference>
<keyword evidence="1" id="KW-0547">Nucleotide-binding</keyword>
<dbReference type="Pfam" id="PF02682">
    <property type="entry name" value="CT_C_D"/>
    <property type="match status" value="1"/>
</dbReference>
<dbReference type="AlphaFoldDB" id="A0A940YR46"/>
<dbReference type="InterPro" id="IPR029000">
    <property type="entry name" value="Cyclophilin-like_dom_sf"/>
</dbReference>
<sequence length="240" mass="25953">MRDAPTIEPLGDCALRVGLGSEPDAATVARVQAAARTLREAPPAGLREVVPAYTTLTLHYRPEAVAGEPDDLQPPWQRLAAQVQALLRRPRRRAAAAAREVVVPVCYGGEHGPDLAAVAAHCGLSEDEVVRRHLASPHQVAMLGFAPGFPFITGLDSALRTARRATPRTRIPPGSVAIAREQTCIYPLETPGGWNLIGRTPLRLFDPAANPPSRLRPGDRLRFEPIDAARFAALWAQERT</sequence>
<dbReference type="SMART" id="SM00796">
    <property type="entry name" value="AHS1"/>
    <property type="match status" value="1"/>
</dbReference>
<organism evidence="5 6">
    <name type="scientific">Ideonella aquatica</name>
    <dbReference type="NCBI Taxonomy" id="2824119"/>
    <lineage>
        <taxon>Bacteria</taxon>
        <taxon>Pseudomonadati</taxon>
        <taxon>Pseudomonadota</taxon>
        <taxon>Betaproteobacteria</taxon>
        <taxon>Burkholderiales</taxon>
        <taxon>Sphaerotilaceae</taxon>
        <taxon>Ideonella</taxon>
    </lineage>
</organism>
<name>A0A940YR46_9BURK</name>
<evidence type="ECO:0000256" key="1">
    <source>
        <dbReference type="ARBA" id="ARBA00022741"/>
    </source>
</evidence>
<dbReference type="GO" id="GO:0005524">
    <property type="term" value="F:ATP binding"/>
    <property type="evidence" value="ECO:0007669"/>
    <property type="project" value="UniProtKB-KW"/>
</dbReference>
<dbReference type="InterPro" id="IPR003833">
    <property type="entry name" value="CT_C_D"/>
</dbReference>
<feature type="domain" description="Carboxyltransferase" evidence="4">
    <location>
        <begin position="5"/>
        <end position="215"/>
    </location>
</feature>
<evidence type="ECO:0000313" key="6">
    <source>
        <dbReference type="Proteomes" id="UP000678374"/>
    </source>
</evidence>
<gene>
    <name evidence="5" type="primary">pxpB</name>
    <name evidence="5" type="ORF">KAK06_18620</name>
</gene>
<dbReference type="SUPFAM" id="SSF50891">
    <property type="entry name" value="Cyclophilin-like"/>
    <property type="match status" value="1"/>
</dbReference>
<accession>A0A940YR46</accession>
<dbReference type="Proteomes" id="UP000678374">
    <property type="component" value="Unassembled WGS sequence"/>
</dbReference>
<keyword evidence="2 5" id="KW-0378">Hydrolase</keyword>
<keyword evidence="6" id="KW-1185">Reference proteome</keyword>
<dbReference type="RefSeq" id="WP_210803650.1">
    <property type="nucleotide sequence ID" value="NZ_JAGQDE010000020.1"/>
</dbReference>
<dbReference type="EMBL" id="JAGQDE010000020">
    <property type="protein sequence ID" value="MBQ0960976.1"/>
    <property type="molecule type" value="Genomic_DNA"/>
</dbReference>
<dbReference type="NCBIfam" id="TIGR00370">
    <property type="entry name" value="5-oxoprolinase subunit PxpB"/>
    <property type="match status" value="1"/>
</dbReference>
<evidence type="ECO:0000256" key="3">
    <source>
        <dbReference type="ARBA" id="ARBA00022840"/>
    </source>
</evidence>
<dbReference type="InterPro" id="IPR010016">
    <property type="entry name" value="PxpB"/>
</dbReference>
<proteinExistence type="predicted"/>
<evidence type="ECO:0000256" key="2">
    <source>
        <dbReference type="ARBA" id="ARBA00022801"/>
    </source>
</evidence>
<dbReference type="EC" id="3.5.2.9" evidence="5"/>
<reference evidence="5" key="1">
    <citation type="submission" date="2021-04" db="EMBL/GenBank/DDBJ databases">
        <title>The genome sequence of Ideonella sp. 4Y11.</title>
        <authorList>
            <person name="Liu Y."/>
        </authorList>
    </citation>
    <scope>NUCLEOTIDE SEQUENCE</scope>
    <source>
        <strain evidence="5">4Y11</strain>
    </source>
</reference>
<evidence type="ECO:0000313" key="5">
    <source>
        <dbReference type="EMBL" id="MBQ0960976.1"/>
    </source>
</evidence>
<protein>
    <submittedName>
        <fullName evidence="5">5-oxoprolinase subunit PxpB</fullName>
        <ecNumber evidence="5">3.5.2.9</ecNumber>
    </submittedName>
</protein>
<dbReference type="Gene3D" id="3.30.1360.40">
    <property type="match status" value="1"/>
</dbReference>
<comment type="caution">
    <text evidence="5">The sequence shown here is derived from an EMBL/GenBank/DDBJ whole genome shotgun (WGS) entry which is preliminary data.</text>
</comment>
<dbReference type="GO" id="GO:0017168">
    <property type="term" value="F:5-oxoprolinase (ATP-hydrolyzing) activity"/>
    <property type="evidence" value="ECO:0007669"/>
    <property type="project" value="UniProtKB-EC"/>
</dbReference>